<dbReference type="GO" id="GO:0004222">
    <property type="term" value="F:metalloendopeptidase activity"/>
    <property type="evidence" value="ECO:0007669"/>
    <property type="project" value="InterPro"/>
</dbReference>
<dbReference type="SUPFAM" id="SSF55486">
    <property type="entry name" value="Metalloproteases ('zincins'), catalytic domain"/>
    <property type="match status" value="1"/>
</dbReference>
<dbReference type="Pfam" id="PF01400">
    <property type="entry name" value="Astacin"/>
    <property type="match status" value="1"/>
</dbReference>
<feature type="domain" description="Peptidase metallopeptidase" evidence="1">
    <location>
        <begin position="46"/>
        <end position="175"/>
    </location>
</feature>
<accession>A0A6I6GWR8</accession>
<protein>
    <submittedName>
        <fullName evidence="2">Peptidase M12</fullName>
    </submittedName>
</protein>
<dbReference type="InterPro" id="IPR001506">
    <property type="entry name" value="Peptidase_M12A"/>
</dbReference>
<evidence type="ECO:0000313" key="3">
    <source>
        <dbReference type="Proteomes" id="UP000426235"/>
    </source>
</evidence>
<evidence type="ECO:0000313" key="2">
    <source>
        <dbReference type="EMBL" id="QGW78990.1"/>
    </source>
</evidence>
<dbReference type="SMART" id="SM00235">
    <property type="entry name" value="ZnMc"/>
    <property type="match status" value="1"/>
</dbReference>
<dbReference type="GO" id="GO:0008270">
    <property type="term" value="F:zinc ion binding"/>
    <property type="evidence" value="ECO:0007669"/>
    <property type="project" value="InterPro"/>
</dbReference>
<dbReference type="AlphaFoldDB" id="A0A6I6GWR8"/>
<dbReference type="Proteomes" id="UP000426235">
    <property type="component" value="Chromosome"/>
</dbReference>
<dbReference type="InterPro" id="IPR024079">
    <property type="entry name" value="MetalloPept_cat_dom_sf"/>
</dbReference>
<sequence>MTELMICHCRHHPDSHLSHAAAVRENPANAASKGQGNRRKRSIGYFDKFWSPGRTLRITFVNDAEESLKQAIFAAACKWLPYVNLSFELVADDDDDSEIKIYTGGTPELNYSVYGTDALTSAGASMVLGVTPDMESFERTVIHEFGHALGAEHEHQHPDANIPWDIPKVYEHYASKGIDKATVDENVLARIENSSLRKVPYDRHSIMHYPVLQALTQGDWEVGINSQISEKDKAFMRLAYPHD</sequence>
<dbReference type="InterPro" id="IPR006026">
    <property type="entry name" value="Peptidase_Metallo"/>
</dbReference>
<gene>
    <name evidence="2" type="ORF">GPJ81_20615</name>
</gene>
<dbReference type="EMBL" id="CP046621">
    <property type="protein sequence ID" value="QGW78990.1"/>
    <property type="molecule type" value="Genomic_DNA"/>
</dbReference>
<reference evidence="2" key="1">
    <citation type="submission" date="2019-12" db="EMBL/GenBank/DDBJ databases">
        <title>Hybrid Genome Assemblies of two High G+C Isolates from Undergraduate Microbiology Courses.</title>
        <authorList>
            <person name="Ne Ville C.J."/>
            <person name="Enright D."/>
            <person name="Hernandez I."/>
            <person name="Dodsworth J."/>
            <person name="Orwin P.M."/>
        </authorList>
    </citation>
    <scope>NUCLEOTIDE SEQUENCE [LARGE SCALE GENOMIC DNA]</scope>
    <source>
        <strain evidence="2">Neo</strain>
    </source>
</reference>
<dbReference type="Gene3D" id="3.40.390.10">
    <property type="entry name" value="Collagenase (Catalytic Domain)"/>
    <property type="match status" value="1"/>
</dbReference>
<organism evidence="2 3">
    <name type="scientific">Pseudomonas alkylphenolica</name>
    <dbReference type="NCBI Taxonomy" id="237609"/>
    <lineage>
        <taxon>Bacteria</taxon>
        <taxon>Pseudomonadati</taxon>
        <taxon>Pseudomonadota</taxon>
        <taxon>Gammaproteobacteria</taxon>
        <taxon>Pseudomonadales</taxon>
        <taxon>Pseudomonadaceae</taxon>
        <taxon>Pseudomonas</taxon>
    </lineage>
</organism>
<evidence type="ECO:0000259" key="1">
    <source>
        <dbReference type="SMART" id="SM00235"/>
    </source>
</evidence>
<dbReference type="GO" id="GO:0006508">
    <property type="term" value="P:proteolysis"/>
    <property type="evidence" value="ECO:0007669"/>
    <property type="project" value="InterPro"/>
</dbReference>
<dbReference type="RefSeq" id="WP_157193735.1">
    <property type="nucleotide sequence ID" value="NZ_CP046621.1"/>
</dbReference>
<proteinExistence type="predicted"/>
<keyword evidence="3" id="KW-1185">Reference proteome</keyword>
<name>A0A6I6GWR8_9PSED</name>